<keyword evidence="6 8" id="KW-0067">ATP-binding</keyword>
<evidence type="ECO:0000256" key="1">
    <source>
        <dbReference type="ARBA" id="ARBA00022490"/>
    </source>
</evidence>
<dbReference type="InterPro" id="IPR010075">
    <property type="entry name" value="PRibForGlyAmidine_synth_PurQ"/>
</dbReference>
<dbReference type="EC" id="6.3.5.3" evidence="8"/>
<evidence type="ECO:0000256" key="7">
    <source>
        <dbReference type="ARBA" id="ARBA00022962"/>
    </source>
</evidence>
<dbReference type="GO" id="GO:0005737">
    <property type="term" value="C:cytoplasm"/>
    <property type="evidence" value="ECO:0007669"/>
    <property type="project" value="UniProtKB-SubCell"/>
</dbReference>
<name>A0A501WNQ2_9RHOB</name>
<gene>
    <name evidence="8 9" type="primary">purQ</name>
    <name evidence="9" type="ORF">FJM51_08970</name>
</gene>
<dbReference type="Pfam" id="PF13507">
    <property type="entry name" value="GATase_5"/>
    <property type="match status" value="1"/>
</dbReference>
<keyword evidence="10" id="KW-1185">Reference proteome</keyword>
<dbReference type="SUPFAM" id="SSF52317">
    <property type="entry name" value="Class I glutamine amidotransferase-like"/>
    <property type="match status" value="1"/>
</dbReference>
<keyword evidence="7 8" id="KW-0315">Glutamine amidotransferase</keyword>
<dbReference type="GO" id="GO:0004642">
    <property type="term" value="F:phosphoribosylformylglycinamidine synthase activity"/>
    <property type="evidence" value="ECO:0007669"/>
    <property type="project" value="UniProtKB-UniRule"/>
</dbReference>
<evidence type="ECO:0000313" key="10">
    <source>
        <dbReference type="Proteomes" id="UP000319255"/>
    </source>
</evidence>
<dbReference type="NCBIfam" id="NF002957">
    <property type="entry name" value="PRK03619.1"/>
    <property type="match status" value="1"/>
</dbReference>
<accession>A0A501WNQ2</accession>
<comment type="catalytic activity">
    <reaction evidence="8">
        <text>L-glutamine + H2O = L-glutamate + NH4(+)</text>
        <dbReference type="Rhea" id="RHEA:15889"/>
        <dbReference type="ChEBI" id="CHEBI:15377"/>
        <dbReference type="ChEBI" id="CHEBI:28938"/>
        <dbReference type="ChEBI" id="CHEBI:29985"/>
        <dbReference type="ChEBI" id="CHEBI:58359"/>
        <dbReference type="EC" id="3.5.1.2"/>
    </reaction>
</comment>
<feature type="active site" description="Nucleophile" evidence="8">
    <location>
        <position position="88"/>
    </location>
</feature>
<dbReference type="InterPro" id="IPR029062">
    <property type="entry name" value="Class_I_gatase-like"/>
</dbReference>
<dbReference type="GO" id="GO:0004359">
    <property type="term" value="F:glutaminase activity"/>
    <property type="evidence" value="ECO:0007669"/>
    <property type="project" value="UniProtKB-EC"/>
</dbReference>
<comment type="subunit">
    <text evidence="8">Part of the FGAM synthase complex composed of 1 PurL, 1 PurQ and 2 PurS subunits.</text>
</comment>
<dbReference type="SMART" id="SM01211">
    <property type="entry name" value="GATase_5"/>
    <property type="match status" value="1"/>
</dbReference>
<protein>
    <recommendedName>
        <fullName evidence="8">Phosphoribosylformylglycinamidine synthase subunit PurQ</fullName>
        <shortName evidence="8">FGAM synthase</shortName>
        <ecNumber evidence="8">6.3.5.3</ecNumber>
    </recommendedName>
    <alternativeName>
        <fullName evidence="8">Formylglycinamide ribonucleotide amidotransferase subunit I</fullName>
        <shortName evidence="8">FGAR amidotransferase I</shortName>
        <shortName evidence="8">FGAR-AT I</shortName>
    </alternativeName>
    <alternativeName>
        <fullName evidence="8">Glutaminase PurQ</fullName>
        <ecNumber evidence="8">3.5.1.2</ecNumber>
    </alternativeName>
    <alternativeName>
        <fullName evidence="8">Phosphoribosylformylglycinamidine synthase subunit I</fullName>
    </alternativeName>
</protein>
<dbReference type="Gene3D" id="3.40.50.880">
    <property type="match status" value="1"/>
</dbReference>
<dbReference type="UniPathway" id="UPA00074">
    <property type="reaction ID" value="UER00128"/>
</dbReference>
<dbReference type="NCBIfam" id="TIGR01737">
    <property type="entry name" value="FGAM_synth_I"/>
    <property type="match status" value="1"/>
</dbReference>
<sequence>MSLKAGVVVFPGSNCDRDLAVALRRAGADVTMIWHKETELPAGLDLVGVPGGFSFGDYLRCGAIAARAPIMRAVVDFVHAGGYGLGVCNGFQVLIETGLLPGALMRNAGLRFVCAPVGLEVATTDSAFTRAYARGERLEIPIAHHDGNYFADPETLAALADQDRIALRYTENPNGSAADIAGILSENRRVLGLMPHPERAVDPAHGGADGARMFAGLVAALSGEAVRA</sequence>
<dbReference type="PIRSF" id="PIRSF001586">
    <property type="entry name" value="FGAM_synth_I"/>
    <property type="match status" value="1"/>
</dbReference>
<comment type="function">
    <text evidence="8">Part of the phosphoribosylformylglycinamidine synthase complex involved in the purines biosynthetic pathway. Catalyzes the ATP-dependent conversion of formylglycinamide ribonucleotide (FGAR) and glutamine to yield formylglycinamidine ribonucleotide (FGAM) and glutamate. The FGAM synthase complex is composed of three subunits. PurQ produces an ammonia molecule by converting glutamine to glutamate. PurL transfers the ammonia molecule to FGAR to form FGAM in an ATP-dependent manner. PurS interacts with PurQ and PurL and is thought to assist in the transfer of the ammonia molecule from PurQ to PurL.</text>
</comment>
<keyword evidence="5 8" id="KW-0378">Hydrolase</keyword>
<dbReference type="Proteomes" id="UP000319255">
    <property type="component" value="Unassembled WGS sequence"/>
</dbReference>
<evidence type="ECO:0000256" key="8">
    <source>
        <dbReference type="HAMAP-Rule" id="MF_00421"/>
    </source>
</evidence>
<dbReference type="AlphaFoldDB" id="A0A501WNQ2"/>
<dbReference type="PANTHER" id="PTHR47552">
    <property type="entry name" value="PHOSPHORIBOSYLFORMYLGLYCINAMIDINE SYNTHASE SUBUNIT PURQ"/>
    <property type="match status" value="1"/>
</dbReference>
<evidence type="ECO:0000313" key="9">
    <source>
        <dbReference type="EMBL" id="TPE51363.1"/>
    </source>
</evidence>
<proteinExistence type="inferred from homology"/>
<dbReference type="RefSeq" id="WP_140453799.1">
    <property type="nucleotide sequence ID" value="NZ_VFRP01000007.1"/>
</dbReference>
<comment type="catalytic activity">
    <reaction evidence="8">
        <text>N(2)-formyl-N(1)-(5-phospho-beta-D-ribosyl)glycinamide + L-glutamine + ATP + H2O = 2-formamido-N(1)-(5-O-phospho-beta-D-ribosyl)acetamidine + L-glutamate + ADP + phosphate + H(+)</text>
        <dbReference type="Rhea" id="RHEA:17129"/>
        <dbReference type="ChEBI" id="CHEBI:15377"/>
        <dbReference type="ChEBI" id="CHEBI:15378"/>
        <dbReference type="ChEBI" id="CHEBI:29985"/>
        <dbReference type="ChEBI" id="CHEBI:30616"/>
        <dbReference type="ChEBI" id="CHEBI:43474"/>
        <dbReference type="ChEBI" id="CHEBI:58359"/>
        <dbReference type="ChEBI" id="CHEBI:147286"/>
        <dbReference type="ChEBI" id="CHEBI:147287"/>
        <dbReference type="ChEBI" id="CHEBI:456216"/>
        <dbReference type="EC" id="6.3.5.3"/>
    </reaction>
</comment>
<dbReference type="PANTHER" id="PTHR47552:SF1">
    <property type="entry name" value="PHOSPHORIBOSYLFORMYLGLYCINAMIDINE SYNTHASE SUBUNIT PURQ"/>
    <property type="match status" value="1"/>
</dbReference>
<comment type="subcellular location">
    <subcellularLocation>
        <location evidence="8">Cytoplasm</location>
    </subcellularLocation>
</comment>
<dbReference type="EMBL" id="VFRP01000007">
    <property type="protein sequence ID" value="TPE51363.1"/>
    <property type="molecule type" value="Genomic_DNA"/>
</dbReference>
<dbReference type="HAMAP" id="MF_00421">
    <property type="entry name" value="PurQ"/>
    <property type="match status" value="1"/>
</dbReference>
<keyword evidence="3 8" id="KW-0547">Nucleotide-binding</keyword>
<keyword evidence="2 8" id="KW-0436">Ligase</keyword>
<dbReference type="GO" id="GO:0006189">
    <property type="term" value="P:'de novo' IMP biosynthetic process"/>
    <property type="evidence" value="ECO:0007669"/>
    <property type="project" value="UniProtKB-UniRule"/>
</dbReference>
<organism evidence="9 10">
    <name type="scientific">Amaricoccus solimangrovi</name>
    <dbReference type="NCBI Taxonomy" id="2589815"/>
    <lineage>
        <taxon>Bacteria</taxon>
        <taxon>Pseudomonadati</taxon>
        <taxon>Pseudomonadota</taxon>
        <taxon>Alphaproteobacteria</taxon>
        <taxon>Rhodobacterales</taxon>
        <taxon>Paracoccaceae</taxon>
        <taxon>Amaricoccus</taxon>
    </lineage>
</organism>
<dbReference type="PROSITE" id="PS51273">
    <property type="entry name" value="GATASE_TYPE_1"/>
    <property type="match status" value="1"/>
</dbReference>
<reference evidence="9 10" key="1">
    <citation type="submission" date="2019-06" db="EMBL/GenBank/DDBJ databases">
        <title>A novel bacterium of genus Amaricoccus, isolated from marine sediment.</title>
        <authorList>
            <person name="Huang H."/>
            <person name="Mo K."/>
            <person name="Hu Y."/>
        </authorList>
    </citation>
    <scope>NUCLEOTIDE SEQUENCE [LARGE SCALE GENOMIC DNA]</scope>
    <source>
        <strain evidence="9 10">HB172011</strain>
    </source>
</reference>
<dbReference type="GO" id="GO:0005524">
    <property type="term" value="F:ATP binding"/>
    <property type="evidence" value="ECO:0007669"/>
    <property type="project" value="UniProtKB-KW"/>
</dbReference>
<keyword evidence="1 8" id="KW-0963">Cytoplasm</keyword>
<comment type="caution">
    <text evidence="9">The sequence shown here is derived from an EMBL/GenBank/DDBJ whole genome shotgun (WGS) entry which is preliminary data.</text>
</comment>
<dbReference type="OrthoDB" id="9804441at2"/>
<keyword evidence="4 8" id="KW-0658">Purine biosynthesis</keyword>
<dbReference type="CDD" id="cd01740">
    <property type="entry name" value="GATase1_FGAR_AT"/>
    <property type="match status" value="1"/>
</dbReference>
<evidence type="ECO:0000256" key="3">
    <source>
        <dbReference type="ARBA" id="ARBA00022741"/>
    </source>
</evidence>
<evidence type="ECO:0000256" key="2">
    <source>
        <dbReference type="ARBA" id="ARBA00022598"/>
    </source>
</evidence>
<evidence type="ECO:0000256" key="6">
    <source>
        <dbReference type="ARBA" id="ARBA00022840"/>
    </source>
</evidence>
<comment type="pathway">
    <text evidence="8">Purine metabolism; IMP biosynthesis via de novo pathway; 5-amino-1-(5-phospho-D-ribosyl)imidazole from N(2)-formyl-N(1)-(5-phospho-D-ribosyl)glycinamide: step 1/2.</text>
</comment>
<evidence type="ECO:0000256" key="5">
    <source>
        <dbReference type="ARBA" id="ARBA00022801"/>
    </source>
</evidence>
<feature type="active site" evidence="8">
    <location>
        <position position="196"/>
    </location>
</feature>
<dbReference type="EC" id="3.5.1.2" evidence="8"/>
<feature type="active site" evidence="8">
    <location>
        <position position="198"/>
    </location>
</feature>
<evidence type="ECO:0000256" key="4">
    <source>
        <dbReference type="ARBA" id="ARBA00022755"/>
    </source>
</evidence>